<dbReference type="KEGG" id="ttu:TERTU_0019"/>
<dbReference type="STRING" id="377629.TERTU_0019"/>
<dbReference type="PROSITE" id="PS51257">
    <property type="entry name" value="PROKAR_LIPOPROTEIN"/>
    <property type="match status" value="1"/>
</dbReference>
<keyword evidence="2" id="KW-1185">Reference proteome</keyword>
<dbReference type="SUPFAM" id="SSF50969">
    <property type="entry name" value="YVTN repeat-like/Quinoprotein amine dehydrogenase"/>
    <property type="match status" value="1"/>
</dbReference>
<keyword evidence="1" id="KW-0449">Lipoprotein</keyword>
<dbReference type="HOGENOM" id="CLU_498676_0_0_6"/>
<evidence type="ECO:0000313" key="2">
    <source>
        <dbReference type="Proteomes" id="UP000009080"/>
    </source>
</evidence>
<organism evidence="1 2">
    <name type="scientific">Teredinibacter turnerae (strain ATCC 39867 / T7901)</name>
    <dbReference type="NCBI Taxonomy" id="377629"/>
    <lineage>
        <taxon>Bacteria</taxon>
        <taxon>Pseudomonadati</taxon>
        <taxon>Pseudomonadota</taxon>
        <taxon>Gammaproteobacteria</taxon>
        <taxon>Cellvibrionales</taxon>
        <taxon>Cellvibrionaceae</taxon>
        <taxon>Teredinibacter</taxon>
    </lineage>
</organism>
<accession>C5BKN3</accession>
<dbReference type="EMBL" id="CP001614">
    <property type="protein sequence ID" value="ACR11955.1"/>
    <property type="molecule type" value="Genomic_DNA"/>
</dbReference>
<dbReference type="RefSeq" id="WP_015818067.1">
    <property type="nucleotide sequence ID" value="NC_012997.1"/>
</dbReference>
<gene>
    <name evidence="1" type="ordered locus">TERTU_0019</name>
</gene>
<dbReference type="Proteomes" id="UP000009080">
    <property type="component" value="Chromosome"/>
</dbReference>
<dbReference type="InterPro" id="IPR011044">
    <property type="entry name" value="Quino_amine_DH_bsu"/>
</dbReference>
<reference evidence="1 2" key="1">
    <citation type="journal article" date="2009" name="PLoS ONE">
        <title>The complete genome of Teredinibacter turnerae T7901: an intracellular endosymbiont of marine wood-boring bivalves (shipworms).</title>
        <authorList>
            <person name="Yang J.C."/>
            <person name="Madupu R."/>
            <person name="Durkin A.S."/>
            <person name="Ekborg N.A."/>
            <person name="Pedamallu C.S."/>
            <person name="Hostetler J.B."/>
            <person name="Radune D."/>
            <person name="Toms B.S."/>
            <person name="Henrissat B."/>
            <person name="Coutinho P.M."/>
            <person name="Schwarz S."/>
            <person name="Field L."/>
            <person name="Trindade-Silva A.E."/>
            <person name="Soares C.A.G."/>
            <person name="Elshahawi S."/>
            <person name="Hanora A."/>
            <person name="Schmidt E.W."/>
            <person name="Haygood M.G."/>
            <person name="Posfai J."/>
            <person name="Benner J."/>
            <person name="Madinger C."/>
            <person name="Nove J."/>
            <person name="Anton B."/>
            <person name="Chaudhary K."/>
            <person name="Foster J."/>
            <person name="Holman A."/>
            <person name="Kumar S."/>
            <person name="Lessard P.A."/>
            <person name="Luyten Y.A."/>
            <person name="Slatko B."/>
            <person name="Wood N."/>
            <person name="Wu B."/>
            <person name="Teplitski M."/>
            <person name="Mougous J.D."/>
            <person name="Ward N."/>
            <person name="Eisen J.A."/>
            <person name="Badger J.H."/>
            <person name="Distel D.L."/>
        </authorList>
    </citation>
    <scope>NUCLEOTIDE SEQUENCE [LARGE SCALE GENOMIC DNA]</scope>
    <source>
        <strain evidence="2">ATCC 39867 / T7901</strain>
    </source>
</reference>
<dbReference type="eggNOG" id="ENOG503095N">
    <property type="taxonomic scope" value="Bacteria"/>
</dbReference>
<evidence type="ECO:0000313" key="1">
    <source>
        <dbReference type="EMBL" id="ACR11955.1"/>
    </source>
</evidence>
<protein>
    <submittedName>
        <fullName evidence="1">Lipoprotein</fullName>
    </submittedName>
</protein>
<dbReference type="AlphaFoldDB" id="C5BKN3"/>
<name>C5BKN3_TERTT</name>
<proteinExistence type="predicted"/>
<sequence length="546" mass="59805">MNLKGMCTKGIIIGLGFGLLAACQTTTPSKPDPVYISHTAPAVAGKPTISGLTDLGSLPQNLGNTPSTAFADERFSPGEWVMLKGKNLAVNSLHIDDQTVPVDLYYGQNPLFKIPVGLNPTKLHNIVIDNGQGKAASTFKSSHYIVATDTDGKQRHLIRTNPDDRGSIEEDWIDLASEAERPLFTLFSADSSYLFTVNIASRVEEDTDKEANAYVMEVRVFHAAAPDAPALLKQFEVVVDSSPIDVTISANNQIVLLGKRSFTVIDASDPLAMVERQRVQLPAGGEEKTTFVDVIYFADDQRLAFLETYSNRIFVYDTASLSPLADVNVLPEKSIALGVDLEPDPKDSNSFWALMGPNYRLTGSGLVKQYKTLMGKDIPADKRGVHQLVHYSFGESGLVETKRHELDSDYAAYFAQADNNGDLLITATKLQFLTTDLEGKKTTEVLKMTKKLVWDALSFGRVIKVDRDSGAMETVSSGVGIYYDLEWVPGIGQVFSLLKFGPSFSFPYITPSWGVGIASTGTYAKRKMNKYAVFPPYSVGDIEYQD</sequence>